<accession>A0A8H5K3C4</accession>
<keyword evidence="2" id="KW-1185">Reference proteome</keyword>
<gene>
    <name evidence="1" type="ORF">FNAPI_2194</name>
</gene>
<sequence>MPSSRLQQFGEAPQKSLFFTKLNPDIRQLIYSELLGSPSTHVLVYYERGIRGVECRMECMYGGKIHTNILLTCKAAFNEGAYLFYQLNTFYFNAPSDAVDFFAYNPTAIVRHIRSYHFECLLKGGEQKPIPDFDLLISTLGHCLPAKKALLKRYGDFSHFQS</sequence>
<dbReference type="AlphaFoldDB" id="A0A8H5K3C4"/>
<proteinExistence type="predicted"/>
<reference evidence="1 2" key="1">
    <citation type="submission" date="2020-05" db="EMBL/GenBank/DDBJ databases">
        <title>Identification and distribution of gene clusters putatively required for synthesis of sphingolipid metabolism inhibitors in phylogenetically diverse species of the filamentous fungus Fusarium.</title>
        <authorList>
            <person name="Kim H.-S."/>
            <person name="Busman M."/>
            <person name="Brown D.W."/>
            <person name="Divon H."/>
            <person name="Uhlig S."/>
            <person name="Proctor R.H."/>
        </authorList>
    </citation>
    <scope>NUCLEOTIDE SEQUENCE [LARGE SCALE GENOMIC DNA]</scope>
    <source>
        <strain evidence="1 2">NRRL 25196</strain>
    </source>
</reference>
<evidence type="ECO:0000313" key="1">
    <source>
        <dbReference type="EMBL" id="KAF5564301.1"/>
    </source>
</evidence>
<dbReference type="EMBL" id="JAAOAO010000076">
    <property type="protein sequence ID" value="KAF5564301.1"/>
    <property type="molecule type" value="Genomic_DNA"/>
</dbReference>
<comment type="caution">
    <text evidence="1">The sequence shown here is derived from an EMBL/GenBank/DDBJ whole genome shotgun (WGS) entry which is preliminary data.</text>
</comment>
<evidence type="ECO:0000313" key="2">
    <source>
        <dbReference type="Proteomes" id="UP000574317"/>
    </source>
</evidence>
<protein>
    <submittedName>
        <fullName evidence="1">Uncharacterized protein</fullName>
    </submittedName>
</protein>
<dbReference type="Proteomes" id="UP000574317">
    <property type="component" value="Unassembled WGS sequence"/>
</dbReference>
<name>A0A8H5K3C4_9HYPO</name>
<organism evidence="1 2">
    <name type="scientific">Fusarium napiforme</name>
    <dbReference type="NCBI Taxonomy" id="42672"/>
    <lineage>
        <taxon>Eukaryota</taxon>
        <taxon>Fungi</taxon>
        <taxon>Dikarya</taxon>
        <taxon>Ascomycota</taxon>
        <taxon>Pezizomycotina</taxon>
        <taxon>Sordariomycetes</taxon>
        <taxon>Hypocreomycetidae</taxon>
        <taxon>Hypocreales</taxon>
        <taxon>Nectriaceae</taxon>
        <taxon>Fusarium</taxon>
        <taxon>Fusarium fujikuroi species complex</taxon>
    </lineage>
</organism>